<name>A0A326RMT9_9BACT</name>
<dbReference type="Gene3D" id="3.40.1360.10">
    <property type="match status" value="1"/>
</dbReference>
<protein>
    <submittedName>
        <fullName evidence="1">AAA domain-containing protein</fullName>
    </submittedName>
</protein>
<dbReference type="Pfam" id="PF13155">
    <property type="entry name" value="Toprim_2"/>
    <property type="match status" value="1"/>
</dbReference>
<dbReference type="InterPro" id="IPR027032">
    <property type="entry name" value="Twinkle-like"/>
</dbReference>
<accession>A0A326RMT9</accession>
<dbReference type="CDD" id="cd01029">
    <property type="entry name" value="TOPRIM_primases"/>
    <property type="match status" value="1"/>
</dbReference>
<dbReference type="Pfam" id="PF13481">
    <property type="entry name" value="AAA_25"/>
    <property type="match status" value="1"/>
</dbReference>
<proteinExistence type="predicted"/>
<organism evidence="1 2">
    <name type="scientific">Algoriphagus aquaeductus</name>
    <dbReference type="NCBI Taxonomy" id="475299"/>
    <lineage>
        <taxon>Bacteria</taxon>
        <taxon>Pseudomonadati</taxon>
        <taxon>Bacteroidota</taxon>
        <taxon>Cytophagia</taxon>
        <taxon>Cytophagales</taxon>
        <taxon>Cyclobacteriaceae</taxon>
        <taxon>Algoriphagus</taxon>
    </lineage>
</organism>
<dbReference type="SUPFAM" id="SSF56731">
    <property type="entry name" value="DNA primase core"/>
    <property type="match status" value="1"/>
</dbReference>
<evidence type="ECO:0000313" key="1">
    <source>
        <dbReference type="EMBL" id="PZV79581.1"/>
    </source>
</evidence>
<keyword evidence="2" id="KW-1185">Reference proteome</keyword>
<dbReference type="SUPFAM" id="SSF52540">
    <property type="entry name" value="P-loop containing nucleoside triphosphate hydrolases"/>
    <property type="match status" value="1"/>
</dbReference>
<dbReference type="GO" id="GO:0003697">
    <property type="term" value="F:single-stranded DNA binding"/>
    <property type="evidence" value="ECO:0007669"/>
    <property type="project" value="InterPro"/>
</dbReference>
<evidence type="ECO:0000313" key="2">
    <source>
        <dbReference type="Proteomes" id="UP000248917"/>
    </source>
</evidence>
<dbReference type="Gene3D" id="3.40.50.300">
    <property type="entry name" value="P-loop containing nucleotide triphosphate hydrolases"/>
    <property type="match status" value="1"/>
</dbReference>
<dbReference type="PANTHER" id="PTHR12873">
    <property type="entry name" value="T7-LIKE MITOCHONDRIAL DNA HELICASE"/>
    <property type="match status" value="1"/>
</dbReference>
<dbReference type="InterPro" id="IPR034154">
    <property type="entry name" value="TOPRIM_DnaG/twinkle"/>
</dbReference>
<dbReference type="Proteomes" id="UP000248917">
    <property type="component" value="Unassembled WGS sequence"/>
</dbReference>
<dbReference type="GO" id="GO:0043139">
    <property type="term" value="F:5'-3' DNA helicase activity"/>
    <property type="evidence" value="ECO:0007669"/>
    <property type="project" value="InterPro"/>
</dbReference>
<comment type="caution">
    <text evidence="1">The sequence shown here is derived from an EMBL/GenBank/DDBJ whole genome shotgun (WGS) entry which is preliminary data.</text>
</comment>
<dbReference type="EMBL" id="QKTX01000014">
    <property type="protein sequence ID" value="PZV79581.1"/>
    <property type="molecule type" value="Genomic_DNA"/>
</dbReference>
<gene>
    <name evidence="1" type="ORF">CLV31_11413</name>
</gene>
<sequence length="520" mass="58445">MYFQFEGVTKEILDFFNVKVKKEDSTDIEIHYPYLDGSIKVCKPFLKNKWSYLSEDQVNPNPKVFGINQLPANGEMVVIAAGEKDVMALYTIGIPAICFNSETTSLEPKVIKALKKKFKEIVLLYDRDNTGFDKSSQFSKEFKIPSAILPAGTYDKDVTDFLAAKGSKEQIELCLKRGIAKYYRSLNSFKAGELEKMKYEDLDYIIPGILSSDSLCALVGGSDSGKSLLTLQFAISYVISKDFIGHTVNGGKKVLYLSFEDSNGTLAGRFQRLCSKLSKEEIALVKENLFFKNQRDNFVLQILDHLKRNPDTGVIIVDTFAEIASGRDINNSGEVRDVLKPLQEICFQNQLAIITIHHIGKAPEKEDKMSKTGIVGSQSFEAAMRVVIQMNKSKNQFRLGITKGNDIVESKKAPNSTISLTHDLESLWFFKTIAIKSVSVSKGTKQAKKADWKQIFEDEKELRYGVILQRLIESGFTETPAETLISKELKEHKISKGLYRNPTLPVAEVGEDDEDDHFEL</sequence>
<dbReference type="InterPro" id="IPR027417">
    <property type="entry name" value="P-loop_NTPase"/>
</dbReference>
<dbReference type="AlphaFoldDB" id="A0A326RMT9"/>
<dbReference type="PANTHER" id="PTHR12873:SF0">
    <property type="entry name" value="TWINKLE MTDNA HELICASE"/>
    <property type="match status" value="1"/>
</dbReference>
<reference evidence="1 2" key="1">
    <citation type="submission" date="2018-06" db="EMBL/GenBank/DDBJ databases">
        <title>Genomic Encyclopedia of Archaeal and Bacterial Type Strains, Phase II (KMG-II): from individual species to whole genera.</title>
        <authorList>
            <person name="Goeker M."/>
        </authorList>
    </citation>
    <scope>NUCLEOTIDE SEQUENCE [LARGE SCALE GENOMIC DNA]</scope>
    <source>
        <strain evidence="1 2">T4</strain>
    </source>
</reference>